<protein>
    <recommendedName>
        <fullName evidence="2">Integrase catalytic domain-containing protein</fullName>
    </recommendedName>
</protein>
<feature type="region of interest" description="Disordered" evidence="1">
    <location>
        <begin position="676"/>
        <end position="710"/>
    </location>
</feature>
<dbReference type="PANTHER" id="PTHR37984">
    <property type="entry name" value="PROTEIN CBG26694"/>
    <property type="match status" value="1"/>
</dbReference>
<dbReference type="EMBL" id="MTYJ01000194">
    <property type="protein sequence ID" value="OWA50484.1"/>
    <property type="molecule type" value="Genomic_DNA"/>
</dbReference>
<feature type="compositionally biased region" description="Low complexity" evidence="1">
    <location>
        <begin position="467"/>
        <end position="484"/>
    </location>
</feature>
<comment type="caution">
    <text evidence="3">The sequence shown here is derived from an EMBL/GenBank/DDBJ whole genome shotgun (WGS) entry which is preliminary data.</text>
</comment>
<feature type="region of interest" description="Disordered" evidence="1">
    <location>
        <begin position="314"/>
        <end position="352"/>
    </location>
</feature>
<dbReference type="Proteomes" id="UP000192578">
    <property type="component" value="Unassembled WGS sequence"/>
</dbReference>
<reference evidence="4" key="1">
    <citation type="submission" date="2017-01" db="EMBL/GenBank/DDBJ databases">
        <title>Comparative genomics of anhydrobiosis in the tardigrade Hypsibius dujardini.</title>
        <authorList>
            <person name="Yoshida Y."/>
            <person name="Koutsovoulos G."/>
            <person name="Laetsch D."/>
            <person name="Stevens L."/>
            <person name="Kumar S."/>
            <person name="Horikawa D."/>
            <person name="Ishino K."/>
            <person name="Komine S."/>
            <person name="Tomita M."/>
            <person name="Blaxter M."/>
            <person name="Arakawa K."/>
        </authorList>
    </citation>
    <scope>NUCLEOTIDE SEQUENCE [LARGE SCALE GENOMIC DNA]</scope>
    <source>
        <strain evidence="4">Z151</strain>
    </source>
</reference>
<name>A0A9X6NJE3_HYPEX</name>
<evidence type="ECO:0000313" key="4">
    <source>
        <dbReference type="Proteomes" id="UP000192578"/>
    </source>
</evidence>
<dbReference type="InterPro" id="IPR001584">
    <property type="entry name" value="Integrase_cat-core"/>
</dbReference>
<accession>A0A9X6NJE3</accession>
<organism evidence="3 4">
    <name type="scientific">Hypsibius exemplaris</name>
    <name type="common">Freshwater tardigrade</name>
    <dbReference type="NCBI Taxonomy" id="2072580"/>
    <lineage>
        <taxon>Eukaryota</taxon>
        <taxon>Metazoa</taxon>
        <taxon>Ecdysozoa</taxon>
        <taxon>Tardigrada</taxon>
        <taxon>Eutardigrada</taxon>
        <taxon>Parachela</taxon>
        <taxon>Hypsibioidea</taxon>
        <taxon>Hypsibiidae</taxon>
        <taxon>Hypsibius</taxon>
    </lineage>
</organism>
<dbReference type="Gene3D" id="3.30.420.10">
    <property type="entry name" value="Ribonuclease H-like superfamily/Ribonuclease H"/>
    <property type="match status" value="1"/>
</dbReference>
<dbReference type="AlphaFoldDB" id="A0A9X6NJE3"/>
<feature type="compositionally biased region" description="Basic and acidic residues" evidence="1">
    <location>
        <begin position="697"/>
        <end position="710"/>
    </location>
</feature>
<evidence type="ECO:0000256" key="1">
    <source>
        <dbReference type="SAM" id="MobiDB-lite"/>
    </source>
</evidence>
<feature type="compositionally biased region" description="Polar residues" evidence="1">
    <location>
        <begin position="326"/>
        <end position="335"/>
    </location>
</feature>
<feature type="compositionally biased region" description="Acidic residues" evidence="1">
    <location>
        <begin position="497"/>
        <end position="509"/>
    </location>
</feature>
<feature type="compositionally biased region" description="Acidic residues" evidence="1">
    <location>
        <begin position="316"/>
        <end position="325"/>
    </location>
</feature>
<feature type="region of interest" description="Disordered" evidence="1">
    <location>
        <begin position="452"/>
        <end position="509"/>
    </location>
</feature>
<dbReference type="GO" id="GO:0015074">
    <property type="term" value="P:DNA integration"/>
    <property type="evidence" value="ECO:0007669"/>
    <property type="project" value="InterPro"/>
</dbReference>
<dbReference type="InterPro" id="IPR012337">
    <property type="entry name" value="RNaseH-like_sf"/>
</dbReference>
<dbReference type="GO" id="GO:0003676">
    <property type="term" value="F:nucleic acid binding"/>
    <property type="evidence" value="ECO:0007669"/>
    <property type="project" value="InterPro"/>
</dbReference>
<dbReference type="SUPFAM" id="SSF53098">
    <property type="entry name" value="Ribonuclease H-like"/>
    <property type="match status" value="1"/>
</dbReference>
<dbReference type="PANTHER" id="PTHR37984:SF5">
    <property type="entry name" value="PROTEIN NYNRIN-LIKE"/>
    <property type="match status" value="1"/>
</dbReference>
<evidence type="ECO:0000313" key="3">
    <source>
        <dbReference type="EMBL" id="OWA50484.1"/>
    </source>
</evidence>
<dbReference type="InterPro" id="IPR050951">
    <property type="entry name" value="Retrovirus_Pol_polyprotein"/>
</dbReference>
<keyword evidence="4" id="KW-1185">Reference proteome</keyword>
<gene>
    <name evidence="3" type="ORF">BV898_14998</name>
</gene>
<sequence length="710" mass="81007">MTDQKSLTWLFSLKTPNEKLTRWAFLFSQLRFKTVYKSGILNRDADAFSRYAVGKNPSDAEIVMNGGVRNGKNHTSLEFAKFLLYDVILRYGFIQILRSDRGMEMEGVVKELLKLLEVKHLKGSGYRPQTTGKIETQHRNLERILAKLCSENQKDWNLAVLFACFAMNTAKHAVTGVSPYQAVYGVPCLYQFDMVYPVREQLDPFIMDTADRIANIQAFIKYNIAENKRYSEALVDETRKPVTLKVGDKCLLFSPMRKADQTAKLTHFFTGPYEVLKQTSPVNFRISYNRPGETKGTIINVARLKQWHDRQKLEQEVAESSDQESAEISQRTVTFNDPEVSEETVESDPQSLIQKELPASLKPMEVTKCTFCNKPIIGPCTKGTIIGGKPTMKHANEFDGRFCAARRWTEVAQNSESTEEEYFIPDERKVTTINELHPPQEPATKRVSVPIVGEPRERENSPKIPVQQPRRTTLQTTPLTNNTRPARKQRRKVEISESGEEQGEAEQAEEEYAVQKLGRQRNQTKRYGFTNLISKLPLWVVAVFMIIMIPEIHAIEAQGCQCQNKNYSDHWISARDAPPATPSPNAIFDGVFTVARNLIKMTYQIYCSTPALINGPILMLKCIEYYLMADPSSIAKLDEFGLFLDLHPRFHSPEFPQPSVTDVEMDIAFRRRHAQTMDERNAMTASPEDLAEYEIENETRTASDTARDVR</sequence>
<feature type="domain" description="Integrase catalytic" evidence="2">
    <location>
        <begin position="12"/>
        <end position="187"/>
    </location>
</feature>
<dbReference type="PROSITE" id="PS50994">
    <property type="entry name" value="INTEGRASE"/>
    <property type="match status" value="1"/>
</dbReference>
<proteinExistence type="predicted"/>
<evidence type="ECO:0000259" key="2">
    <source>
        <dbReference type="PROSITE" id="PS50994"/>
    </source>
</evidence>
<dbReference type="InterPro" id="IPR036397">
    <property type="entry name" value="RNaseH_sf"/>
</dbReference>
<dbReference type="OrthoDB" id="413122at2759"/>